<protein>
    <recommendedName>
        <fullName evidence="3">DUF1127 domain-containing protein</fullName>
    </recommendedName>
</protein>
<reference evidence="1 2" key="1">
    <citation type="submission" date="2015-09" db="EMBL/GenBank/DDBJ databases">
        <authorList>
            <consortium name="Swine Surveillance"/>
        </authorList>
    </citation>
    <scope>NUCLEOTIDE SEQUENCE [LARGE SCALE GENOMIC DNA]</scope>
    <source>
        <strain evidence="1 2">CECT 7648</strain>
    </source>
</reference>
<dbReference type="OrthoDB" id="7867799at2"/>
<organism evidence="1 2">
    <name type="scientific">Tropicibacter naphthalenivorans</name>
    <dbReference type="NCBI Taxonomy" id="441103"/>
    <lineage>
        <taxon>Bacteria</taxon>
        <taxon>Pseudomonadati</taxon>
        <taxon>Pseudomonadota</taxon>
        <taxon>Alphaproteobacteria</taxon>
        <taxon>Rhodobacterales</taxon>
        <taxon>Roseobacteraceae</taxon>
        <taxon>Tropicibacter</taxon>
    </lineage>
</organism>
<dbReference type="AlphaFoldDB" id="A0A0P1G450"/>
<name>A0A0P1G450_9RHOB</name>
<evidence type="ECO:0000313" key="2">
    <source>
        <dbReference type="Proteomes" id="UP000054935"/>
    </source>
</evidence>
<dbReference type="EMBL" id="CYSE01000002">
    <property type="protein sequence ID" value="CUH76616.1"/>
    <property type="molecule type" value="Genomic_DNA"/>
</dbReference>
<dbReference type="Proteomes" id="UP000054935">
    <property type="component" value="Unassembled WGS sequence"/>
</dbReference>
<keyword evidence="2" id="KW-1185">Reference proteome</keyword>
<accession>A0A0P1G450</accession>
<dbReference type="RefSeq" id="WP_058246571.1">
    <property type="nucleotide sequence ID" value="NZ_CYSE01000002.1"/>
</dbReference>
<evidence type="ECO:0008006" key="3">
    <source>
        <dbReference type="Google" id="ProtNLM"/>
    </source>
</evidence>
<sequence length="68" mass="7734">MAYVDHTASPVLSTLRETLSRLLETPFDRRLRARQTRIAQLRAMTDSELANMGLTRDAILPYVFSQPA</sequence>
<gene>
    <name evidence="1" type="ORF">TRN7648_01029</name>
</gene>
<evidence type="ECO:0000313" key="1">
    <source>
        <dbReference type="EMBL" id="CUH76616.1"/>
    </source>
</evidence>
<proteinExistence type="predicted"/>